<name>A0ABU0FD00_9HYPH</name>
<feature type="domain" description="Metallo-beta-lactamase" evidence="1">
    <location>
        <begin position="73"/>
        <end position="242"/>
    </location>
</feature>
<comment type="caution">
    <text evidence="2">The sequence shown here is derived from an EMBL/GenBank/DDBJ whole genome shotgun (WGS) entry which is preliminary data.</text>
</comment>
<organism evidence="2 3">
    <name type="scientific">Labrys monachus</name>
    <dbReference type="NCBI Taxonomy" id="217067"/>
    <lineage>
        <taxon>Bacteria</taxon>
        <taxon>Pseudomonadati</taxon>
        <taxon>Pseudomonadota</taxon>
        <taxon>Alphaproteobacteria</taxon>
        <taxon>Hyphomicrobiales</taxon>
        <taxon>Xanthobacteraceae</taxon>
        <taxon>Labrys</taxon>
    </lineage>
</organism>
<proteinExistence type="predicted"/>
<dbReference type="SMART" id="SM00849">
    <property type="entry name" value="Lactamase_B"/>
    <property type="match status" value="1"/>
</dbReference>
<dbReference type="PANTHER" id="PTHR36839">
    <property type="entry name" value="METALLO-BETA-LACTAMASE FAMILY PROTEIN (AFU_ORTHOLOGUE AFUA_5G12770)"/>
    <property type="match status" value="1"/>
</dbReference>
<reference evidence="2 3" key="1">
    <citation type="submission" date="2023-07" db="EMBL/GenBank/DDBJ databases">
        <title>Genomic Encyclopedia of Type Strains, Phase IV (KMG-IV): sequencing the most valuable type-strain genomes for metagenomic binning, comparative biology and taxonomic classification.</title>
        <authorList>
            <person name="Goeker M."/>
        </authorList>
    </citation>
    <scope>NUCLEOTIDE SEQUENCE [LARGE SCALE GENOMIC DNA]</scope>
    <source>
        <strain evidence="2 3">DSM 5896</strain>
    </source>
</reference>
<sequence>MTVFLCTTCGTSYPPSPEPPARCPICEDERQYVPASGQSWTAWEALSVAHRNAWHRHEAGLLSVQTVPAFGINQRAFLLRTPAGNILWDCIALLDAATEELIHGLGGLVGIAVSHPHYYTTMQDWAAAFDVPIHLHAADRAWVVRPTPAIRFWEGEALELMPGVTLVRVGGHFPGGTVLHWVDGAEGEGVLLAGDIVQVTPGARRVSFMWSYPNMMPLPADEIRRVTASLEPWAFDRIYGAFAGQDVRTDGHAVVQRSAARYIELVEGR</sequence>
<dbReference type="EMBL" id="JAUSVK010000001">
    <property type="protein sequence ID" value="MDQ0392406.1"/>
    <property type="molecule type" value="Genomic_DNA"/>
</dbReference>
<dbReference type="SUPFAM" id="SSF56281">
    <property type="entry name" value="Metallo-hydrolase/oxidoreductase"/>
    <property type="match status" value="1"/>
</dbReference>
<dbReference type="InterPro" id="IPR001279">
    <property type="entry name" value="Metallo-B-lactamas"/>
</dbReference>
<dbReference type="RefSeq" id="WP_307426227.1">
    <property type="nucleotide sequence ID" value="NZ_JAUSVK010000001.1"/>
</dbReference>
<evidence type="ECO:0000313" key="2">
    <source>
        <dbReference type="EMBL" id="MDQ0392406.1"/>
    </source>
</evidence>
<evidence type="ECO:0000259" key="1">
    <source>
        <dbReference type="SMART" id="SM00849"/>
    </source>
</evidence>
<keyword evidence="3" id="KW-1185">Reference proteome</keyword>
<dbReference type="InterPro" id="IPR036866">
    <property type="entry name" value="RibonucZ/Hydroxyglut_hydro"/>
</dbReference>
<dbReference type="PANTHER" id="PTHR36839:SF1">
    <property type="entry name" value="METALLO-BETA-LACTAMASE FAMILY PROTEIN (AFU_ORTHOLOGUE AFUA_5G12770)"/>
    <property type="match status" value="1"/>
</dbReference>
<accession>A0ABU0FD00</accession>
<protein>
    <recommendedName>
        <fullName evidence="1">Metallo-beta-lactamase domain-containing protein</fullName>
    </recommendedName>
</protein>
<dbReference type="Gene3D" id="3.60.15.10">
    <property type="entry name" value="Ribonuclease Z/Hydroxyacylglutathione hydrolase-like"/>
    <property type="match status" value="1"/>
</dbReference>
<evidence type="ECO:0000313" key="3">
    <source>
        <dbReference type="Proteomes" id="UP001237448"/>
    </source>
</evidence>
<gene>
    <name evidence="2" type="ORF">J3R73_002198</name>
</gene>
<dbReference type="Proteomes" id="UP001237448">
    <property type="component" value="Unassembled WGS sequence"/>
</dbReference>